<organism evidence="4 5">
    <name type="scientific">Vibrio albus</name>
    <dbReference type="NCBI Taxonomy" id="2200953"/>
    <lineage>
        <taxon>Bacteria</taxon>
        <taxon>Pseudomonadati</taxon>
        <taxon>Pseudomonadota</taxon>
        <taxon>Gammaproteobacteria</taxon>
        <taxon>Vibrionales</taxon>
        <taxon>Vibrionaceae</taxon>
        <taxon>Vibrio</taxon>
    </lineage>
</organism>
<feature type="domain" description="SHSP" evidence="3">
    <location>
        <begin position="27"/>
        <end position="140"/>
    </location>
</feature>
<evidence type="ECO:0000256" key="2">
    <source>
        <dbReference type="RuleBase" id="RU003616"/>
    </source>
</evidence>
<comment type="similarity">
    <text evidence="1 2">Belongs to the small heat shock protein (HSP20) family.</text>
</comment>
<dbReference type="InterPro" id="IPR002068">
    <property type="entry name" value="A-crystallin/Hsp20_dom"/>
</dbReference>
<dbReference type="Gene3D" id="2.60.40.790">
    <property type="match status" value="1"/>
</dbReference>
<name>A0A2U3B6Z5_9VIBR</name>
<gene>
    <name evidence="4" type="ORF">DI392_14120</name>
</gene>
<dbReference type="CDD" id="cd06471">
    <property type="entry name" value="ACD_LpsHSP_like"/>
    <property type="match status" value="1"/>
</dbReference>
<dbReference type="RefSeq" id="WP_109320343.1">
    <property type="nucleotide sequence ID" value="NZ_QFWT01000008.1"/>
</dbReference>
<dbReference type="PROSITE" id="PS01031">
    <property type="entry name" value="SHSP"/>
    <property type="match status" value="1"/>
</dbReference>
<reference evidence="4 5" key="1">
    <citation type="submission" date="2018-05" db="EMBL/GenBank/DDBJ databases">
        <title>Vibrio limimaris sp. nov., isolated from marine sediment.</title>
        <authorList>
            <person name="Li C.-M."/>
        </authorList>
    </citation>
    <scope>NUCLEOTIDE SEQUENCE [LARGE SCALE GENOMIC DNA]</scope>
    <source>
        <strain evidence="4 5">E4404</strain>
    </source>
</reference>
<proteinExistence type="inferred from homology"/>
<dbReference type="InterPro" id="IPR008978">
    <property type="entry name" value="HSP20-like_chaperone"/>
</dbReference>
<evidence type="ECO:0000313" key="5">
    <source>
        <dbReference type="Proteomes" id="UP000245362"/>
    </source>
</evidence>
<dbReference type="Proteomes" id="UP000245362">
    <property type="component" value="Unassembled WGS sequence"/>
</dbReference>
<protein>
    <submittedName>
        <fullName evidence="4">Hsp20/alpha crystallin family protein</fullName>
    </submittedName>
</protein>
<evidence type="ECO:0000256" key="1">
    <source>
        <dbReference type="PROSITE-ProRule" id="PRU00285"/>
    </source>
</evidence>
<evidence type="ECO:0000259" key="3">
    <source>
        <dbReference type="PROSITE" id="PS01031"/>
    </source>
</evidence>
<dbReference type="EMBL" id="QFWT01000008">
    <property type="protein sequence ID" value="PWI32557.1"/>
    <property type="molecule type" value="Genomic_DNA"/>
</dbReference>
<dbReference type="AlphaFoldDB" id="A0A2U3B6Z5"/>
<dbReference type="Pfam" id="PF00011">
    <property type="entry name" value="HSP20"/>
    <property type="match status" value="1"/>
</dbReference>
<sequence length="140" mass="16036">MSLVPRESWPDLFSVFDHDFPSLRSRFNMGGFSPKLDIIEKDDKFEVQVELPGVDKKDITLSCKGKTLTIEASTSKNDETKEGDRVIHKERYEGKMVRSFTLGDNIRQEDIDASFSDGILTVTIPKTEPKREEVNRIEIK</sequence>
<keyword evidence="5" id="KW-1185">Reference proteome</keyword>
<dbReference type="SUPFAM" id="SSF49764">
    <property type="entry name" value="HSP20-like chaperones"/>
    <property type="match status" value="1"/>
</dbReference>
<dbReference type="InterPro" id="IPR031107">
    <property type="entry name" value="Small_HSP"/>
</dbReference>
<dbReference type="PANTHER" id="PTHR11527">
    <property type="entry name" value="HEAT-SHOCK PROTEIN 20 FAMILY MEMBER"/>
    <property type="match status" value="1"/>
</dbReference>
<evidence type="ECO:0000313" key="4">
    <source>
        <dbReference type="EMBL" id="PWI32557.1"/>
    </source>
</evidence>
<dbReference type="OrthoDB" id="9792695at2"/>
<accession>A0A2U3B6Z5</accession>
<comment type="caution">
    <text evidence="4">The sequence shown here is derived from an EMBL/GenBank/DDBJ whole genome shotgun (WGS) entry which is preliminary data.</text>
</comment>